<dbReference type="EMBL" id="AP022613">
    <property type="protein sequence ID" value="BBZ39088.1"/>
    <property type="molecule type" value="Genomic_DNA"/>
</dbReference>
<dbReference type="Pfam" id="PF01850">
    <property type="entry name" value="PIN"/>
    <property type="match status" value="1"/>
</dbReference>
<dbReference type="CDD" id="cd09871">
    <property type="entry name" value="PIN_MtVapC28-VapC30-like"/>
    <property type="match status" value="1"/>
</dbReference>
<keyword evidence="5 8" id="KW-0378">Hydrolase</keyword>
<dbReference type="RefSeq" id="WP_085232579.1">
    <property type="nucleotide sequence ID" value="NZ_AP022613.1"/>
</dbReference>
<evidence type="ECO:0000256" key="1">
    <source>
        <dbReference type="ARBA" id="ARBA00001946"/>
    </source>
</evidence>
<evidence type="ECO:0000256" key="4">
    <source>
        <dbReference type="ARBA" id="ARBA00022723"/>
    </source>
</evidence>
<gene>
    <name evidence="9" type="primary">vapC30</name>
    <name evidence="8" type="synonym">vapC</name>
    <name evidence="9" type="ORF">MCNS_21510</name>
</gene>
<dbReference type="STRING" id="44010.AWC00_10480"/>
<dbReference type="InterPro" id="IPR029060">
    <property type="entry name" value="PIN-like_dom_sf"/>
</dbReference>
<comment type="function">
    <text evidence="8">Toxic component of a toxin-antitoxin (TA) system. An RNase.</text>
</comment>
<organism evidence="9 10">
    <name type="scientific">Mycobacterium conspicuum</name>
    <dbReference type="NCBI Taxonomy" id="44010"/>
    <lineage>
        <taxon>Bacteria</taxon>
        <taxon>Bacillati</taxon>
        <taxon>Actinomycetota</taxon>
        <taxon>Actinomycetes</taxon>
        <taxon>Mycobacteriales</taxon>
        <taxon>Mycobacteriaceae</taxon>
        <taxon>Mycobacterium</taxon>
    </lineage>
</organism>
<dbReference type="Proteomes" id="UP000467385">
    <property type="component" value="Chromosome"/>
</dbReference>
<accession>A0A1X1TFI7</accession>
<sequence>MVIDTSALVAMLTDEPEAEHLELAVETDQVRLMSVASYVETAIVIETRFGDPGGRELDLWLHRAAVDLVNVDSDQADIARVAYRTYGKGRHRAGLNYGECFSYALAKISGQPLLFKGDDFAHTDIRVVSAVLDEQGNADDADQPDAGDE</sequence>
<keyword evidence="8" id="KW-0800">Toxin</keyword>
<dbReference type="GO" id="GO:0000287">
    <property type="term" value="F:magnesium ion binding"/>
    <property type="evidence" value="ECO:0007669"/>
    <property type="project" value="UniProtKB-UniRule"/>
</dbReference>
<reference evidence="9 10" key="1">
    <citation type="journal article" date="2019" name="Emerg. Microbes Infect.">
        <title>Comprehensive subspecies identification of 175 nontuberculous mycobacteria species based on 7547 genomic profiles.</title>
        <authorList>
            <person name="Matsumoto Y."/>
            <person name="Kinjo T."/>
            <person name="Motooka D."/>
            <person name="Nabeya D."/>
            <person name="Jung N."/>
            <person name="Uechi K."/>
            <person name="Horii T."/>
            <person name="Iida T."/>
            <person name="Fujita J."/>
            <person name="Nakamura S."/>
        </authorList>
    </citation>
    <scope>NUCLEOTIDE SEQUENCE [LARGE SCALE GENOMIC DNA]</scope>
    <source>
        <strain evidence="9 10">JCM 14738</strain>
    </source>
</reference>
<dbReference type="AlphaFoldDB" id="A0A1X1TFI7"/>
<dbReference type="Gene3D" id="3.40.50.1010">
    <property type="entry name" value="5'-nuclease"/>
    <property type="match status" value="1"/>
</dbReference>
<evidence type="ECO:0000256" key="6">
    <source>
        <dbReference type="ARBA" id="ARBA00022842"/>
    </source>
</evidence>
<comment type="caution">
    <text evidence="8">Lacks conserved residue(s) required for the propagation of feature annotation.</text>
</comment>
<proteinExistence type="inferred from homology"/>
<dbReference type="EC" id="3.1.-.-" evidence="8"/>
<name>A0A1X1TFI7_9MYCO</name>
<evidence type="ECO:0000256" key="5">
    <source>
        <dbReference type="ARBA" id="ARBA00022801"/>
    </source>
</evidence>
<protein>
    <recommendedName>
        <fullName evidence="8">Ribonuclease VapC</fullName>
        <shortName evidence="8">RNase VapC</shortName>
        <ecNumber evidence="8">3.1.-.-</ecNumber>
    </recommendedName>
    <alternativeName>
        <fullName evidence="8">Toxin VapC</fullName>
    </alternativeName>
</protein>
<dbReference type="InterPro" id="IPR022907">
    <property type="entry name" value="VapC_family"/>
</dbReference>
<feature type="binding site" evidence="8">
    <location>
        <position position="4"/>
    </location>
    <ligand>
        <name>Mg(2+)</name>
        <dbReference type="ChEBI" id="CHEBI:18420"/>
    </ligand>
</feature>
<keyword evidence="4 8" id="KW-0479">Metal-binding</keyword>
<dbReference type="OrthoDB" id="32625at2"/>
<evidence type="ECO:0000313" key="9">
    <source>
        <dbReference type="EMBL" id="BBZ39088.1"/>
    </source>
</evidence>
<keyword evidence="10" id="KW-1185">Reference proteome</keyword>
<comment type="cofactor">
    <cofactor evidence="1 8">
        <name>Mg(2+)</name>
        <dbReference type="ChEBI" id="CHEBI:18420"/>
    </cofactor>
</comment>
<dbReference type="GO" id="GO:0016787">
    <property type="term" value="F:hydrolase activity"/>
    <property type="evidence" value="ECO:0007669"/>
    <property type="project" value="UniProtKB-KW"/>
</dbReference>
<dbReference type="GO" id="GO:0004540">
    <property type="term" value="F:RNA nuclease activity"/>
    <property type="evidence" value="ECO:0007669"/>
    <property type="project" value="InterPro"/>
</dbReference>
<evidence type="ECO:0000256" key="3">
    <source>
        <dbReference type="ARBA" id="ARBA00022722"/>
    </source>
</evidence>
<evidence type="ECO:0000256" key="7">
    <source>
        <dbReference type="ARBA" id="ARBA00038093"/>
    </source>
</evidence>
<keyword evidence="2 8" id="KW-1277">Toxin-antitoxin system</keyword>
<dbReference type="PANTHER" id="PTHR33653">
    <property type="entry name" value="RIBONUCLEASE VAPC2"/>
    <property type="match status" value="1"/>
</dbReference>
<keyword evidence="3 8" id="KW-0540">Nuclease</keyword>
<evidence type="ECO:0000313" key="10">
    <source>
        <dbReference type="Proteomes" id="UP000467385"/>
    </source>
</evidence>
<dbReference type="GO" id="GO:0090729">
    <property type="term" value="F:toxin activity"/>
    <property type="evidence" value="ECO:0007669"/>
    <property type="project" value="UniProtKB-KW"/>
</dbReference>
<dbReference type="SUPFAM" id="SSF88723">
    <property type="entry name" value="PIN domain-like"/>
    <property type="match status" value="1"/>
</dbReference>
<dbReference type="PANTHER" id="PTHR33653:SF1">
    <property type="entry name" value="RIBONUCLEASE VAPC2"/>
    <property type="match status" value="1"/>
</dbReference>
<evidence type="ECO:0000256" key="8">
    <source>
        <dbReference type="HAMAP-Rule" id="MF_00265"/>
    </source>
</evidence>
<dbReference type="InterPro" id="IPR050556">
    <property type="entry name" value="Type_II_TA_system_RNase"/>
</dbReference>
<comment type="similarity">
    <text evidence="7 8">Belongs to the PINc/VapC protein family.</text>
</comment>
<dbReference type="InterPro" id="IPR002716">
    <property type="entry name" value="PIN_dom"/>
</dbReference>
<keyword evidence="6 8" id="KW-0460">Magnesium</keyword>
<evidence type="ECO:0000256" key="2">
    <source>
        <dbReference type="ARBA" id="ARBA00022649"/>
    </source>
</evidence>
<dbReference type="HAMAP" id="MF_00265">
    <property type="entry name" value="VapC_Nob1"/>
    <property type="match status" value="1"/>
</dbReference>